<sequence>MRIRITFLLLLSFTVPSYSIGQTTEQLNKVLAHYTTSPTDSLKYKAALFLIENMQDYKAPYGKAIDSYKQKIHALTPPVSTKTVKAAWQSSIMEYSPKEIIWVNDSDTISSEFLIENIEQAFLSWENAPWYSQISFEQFCRLILPYRTMNEQLTLGWRQTLQQKYSGIIEGITDIKQAFSLLSDSIIKSVRQAPPLCPYSPDVLTIDKLQQANCSQRCILQTAILRSLAIPATLDMVPRWANYSTLGHTWVSLVLNNDETYTLYEKDKEAKRFNKIDASEFPVTYRPAPTDRYPFRIDSIKKVSKVYRTTFKTQSYPIEMQKVPSLNDSHIYDVSAEYGYTDSISLNIKEANNELLCLCTFSTGRNWQPIAISRAQDNLITFNNIGTDIVYVIARPHGDHIHAVSYPFLLQDSGNIRYFIPDTIQKETITLYRKYPVFSNWSNQWGNMIGGRFEGANSPDFSDAVLLNSIRTMPFGGITFSIKNNNYFRYLRYKTPSTSRTSLAELSFYTQTPIGIRKIIGTPIAYKVLPEAIKYAFDGNRETIASTKSTKYWIGIDLGENIEQSVCSIKFIPKSDTNGVEPGHLYELFYFQKNWKSLGKQVCTDDFLIYENVPKNAILLLKDWTKGKEERIFYYDTEQQIWY</sequence>
<feature type="chain" id="PRO_5019150741" description="Transglutaminase domain-containing protein" evidence="1">
    <location>
        <begin position="22"/>
        <end position="643"/>
    </location>
</feature>
<dbReference type="PANTHER" id="PTHR35532">
    <property type="entry name" value="SIMILAR TO POLYHYDROXYALKANOATE DEPOLYMERASE"/>
    <property type="match status" value="1"/>
</dbReference>
<keyword evidence="1" id="KW-0732">Signal</keyword>
<dbReference type="Gene3D" id="2.60.120.260">
    <property type="entry name" value="Galactose-binding domain-like"/>
    <property type="match status" value="2"/>
</dbReference>
<organism evidence="2 3">
    <name type="scientific">Bacteroides nordii</name>
    <dbReference type="NCBI Taxonomy" id="291645"/>
    <lineage>
        <taxon>Bacteria</taxon>
        <taxon>Pseudomonadati</taxon>
        <taxon>Bacteroidota</taxon>
        <taxon>Bacteroidia</taxon>
        <taxon>Bacteroidales</taxon>
        <taxon>Bacteroidaceae</taxon>
        <taxon>Bacteroides</taxon>
    </lineage>
</organism>
<protein>
    <recommendedName>
        <fullName evidence="4">Transglutaminase domain-containing protein</fullName>
    </recommendedName>
</protein>
<dbReference type="EMBL" id="QSGO01000004">
    <property type="protein sequence ID" value="RHB36297.1"/>
    <property type="molecule type" value="Genomic_DNA"/>
</dbReference>
<evidence type="ECO:0000313" key="3">
    <source>
        <dbReference type="Proteomes" id="UP000284379"/>
    </source>
</evidence>
<evidence type="ECO:0000313" key="2">
    <source>
        <dbReference type="EMBL" id="RHB36297.1"/>
    </source>
</evidence>
<dbReference type="Proteomes" id="UP000284379">
    <property type="component" value="Unassembled WGS sequence"/>
</dbReference>
<evidence type="ECO:0008006" key="4">
    <source>
        <dbReference type="Google" id="ProtNLM"/>
    </source>
</evidence>
<evidence type="ECO:0000256" key="1">
    <source>
        <dbReference type="SAM" id="SignalP"/>
    </source>
</evidence>
<comment type="caution">
    <text evidence="2">The sequence shown here is derived from an EMBL/GenBank/DDBJ whole genome shotgun (WGS) entry which is preliminary data.</text>
</comment>
<accession>A0A413VRQ7</accession>
<proteinExistence type="predicted"/>
<gene>
    <name evidence="2" type="ORF">DW888_06535</name>
</gene>
<feature type="signal peptide" evidence="1">
    <location>
        <begin position="1"/>
        <end position="21"/>
    </location>
</feature>
<dbReference type="RefSeq" id="WP_007483404.1">
    <property type="nucleotide sequence ID" value="NZ_CABJFV010000004.1"/>
</dbReference>
<dbReference type="AlphaFoldDB" id="A0A413VRQ7"/>
<dbReference type="PANTHER" id="PTHR35532:SF5">
    <property type="entry name" value="CARBOHYDRATE-BINDING DOMAIN-CONTAINING PROTEIN"/>
    <property type="match status" value="1"/>
</dbReference>
<name>A0A413VRQ7_9BACE</name>
<reference evidence="2 3" key="1">
    <citation type="submission" date="2018-08" db="EMBL/GenBank/DDBJ databases">
        <title>A genome reference for cultivated species of the human gut microbiota.</title>
        <authorList>
            <person name="Zou Y."/>
            <person name="Xue W."/>
            <person name="Luo G."/>
        </authorList>
    </citation>
    <scope>NUCLEOTIDE SEQUENCE [LARGE SCALE GENOMIC DNA]</scope>
    <source>
        <strain evidence="2 3">AM40-30BH</strain>
    </source>
</reference>